<keyword evidence="1" id="KW-0805">Transcription regulation</keyword>
<evidence type="ECO:0000256" key="3">
    <source>
        <dbReference type="ARBA" id="ARBA00023163"/>
    </source>
</evidence>
<keyword evidence="6" id="KW-1185">Reference proteome</keyword>
<dbReference type="PROSITE" id="PS01124">
    <property type="entry name" value="HTH_ARAC_FAMILY_2"/>
    <property type="match status" value="1"/>
</dbReference>
<dbReference type="EMBL" id="VTWH01000001">
    <property type="protein sequence ID" value="KAA0971929.1"/>
    <property type="molecule type" value="Genomic_DNA"/>
</dbReference>
<dbReference type="SUPFAM" id="SSF46689">
    <property type="entry name" value="Homeodomain-like"/>
    <property type="match status" value="1"/>
</dbReference>
<accession>A0A5B0E3F3</accession>
<evidence type="ECO:0000256" key="2">
    <source>
        <dbReference type="ARBA" id="ARBA00023125"/>
    </source>
</evidence>
<dbReference type="InterPro" id="IPR018060">
    <property type="entry name" value="HTH_AraC"/>
</dbReference>
<feature type="domain" description="HTH araC/xylS-type" evidence="4">
    <location>
        <begin position="222"/>
        <end position="321"/>
    </location>
</feature>
<gene>
    <name evidence="5" type="ORF">FPY71_02030</name>
</gene>
<dbReference type="GO" id="GO:0043565">
    <property type="term" value="F:sequence-specific DNA binding"/>
    <property type="evidence" value="ECO:0007669"/>
    <property type="project" value="InterPro"/>
</dbReference>
<dbReference type="PANTHER" id="PTHR46796">
    <property type="entry name" value="HTH-TYPE TRANSCRIPTIONAL ACTIVATOR RHAS-RELATED"/>
    <property type="match status" value="1"/>
</dbReference>
<name>A0A5B0E3F3_9HYPH</name>
<dbReference type="AlphaFoldDB" id="A0A5B0E3F3"/>
<evidence type="ECO:0000313" key="6">
    <source>
        <dbReference type="Proteomes" id="UP000324738"/>
    </source>
</evidence>
<sequence length="353" mass="38718">MDFQPAVKSRASPKSRVPMTRFATCGMPAADQFQAWSDFLQPVVNLGLTERSPGGFDAEFTAWDLGSMVFCDIATPCEAPSRNWQHAANPSGDHWYLILHNSGPSTNVKGRQETRSLNFRSLARRSAGVTDSTNTVALLIPRDLYTATSALLDSVCETIPDVGPGAMLADYLLMVRRHLNELDQIDVPALAAATKAMVSFCLAPSMDRAAIAQGAISITCFERARQIIRRDLLLPELDADHLCRAMGISRSRLYRLFDAVGGVSNYIRRQRLLAARDALSDLADLRPIGVIAFSVGFADASGFSRAYHREFGCSPSDTRMERLAGRAIALPVRPLPRTDGSSQFEDLLRQLRA</sequence>
<comment type="caution">
    <text evidence="5">The sequence shown here is derived from an EMBL/GenBank/DDBJ whole genome shotgun (WGS) entry which is preliminary data.</text>
</comment>
<protein>
    <submittedName>
        <fullName evidence="5">AraC family transcriptional regulator</fullName>
    </submittedName>
</protein>
<dbReference type="Pfam" id="PF12833">
    <property type="entry name" value="HTH_18"/>
    <property type="match status" value="1"/>
</dbReference>
<dbReference type="GO" id="GO:0003700">
    <property type="term" value="F:DNA-binding transcription factor activity"/>
    <property type="evidence" value="ECO:0007669"/>
    <property type="project" value="InterPro"/>
</dbReference>
<evidence type="ECO:0000313" key="5">
    <source>
        <dbReference type="EMBL" id="KAA0971929.1"/>
    </source>
</evidence>
<evidence type="ECO:0000259" key="4">
    <source>
        <dbReference type="PROSITE" id="PS01124"/>
    </source>
</evidence>
<dbReference type="SMART" id="SM00342">
    <property type="entry name" value="HTH_ARAC"/>
    <property type="match status" value="1"/>
</dbReference>
<dbReference type="InterPro" id="IPR050204">
    <property type="entry name" value="AraC_XylS_family_regulators"/>
</dbReference>
<dbReference type="Proteomes" id="UP000324738">
    <property type="component" value="Unassembled WGS sequence"/>
</dbReference>
<keyword evidence="3" id="KW-0804">Transcription</keyword>
<organism evidence="5 6">
    <name type="scientific">Aureimonas fodinaquatilis</name>
    <dbReference type="NCBI Taxonomy" id="2565783"/>
    <lineage>
        <taxon>Bacteria</taxon>
        <taxon>Pseudomonadati</taxon>
        <taxon>Pseudomonadota</taxon>
        <taxon>Alphaproteobacteria</taxon>
        <taxon>Hyphomicrobiales</taxon>
        <taxon>Aurantimonadaceae</taxon>
        <taxon>Aureimonas</taxon>
    </lineage>
</organism>
<proteinExistence type="predicted"/>
<reference evidence="5 6" key="1">
    <citation type="submission" date="2019-08" db="EMBL/GenBank/DDBJ databases">
        <title>Aureimonas fodiniaquatilis sp. nov., isolated from a coal mine wastewater.</title>
        <authorList>
            <person name="Kim W."/>
        </authorList>
    </citation>
    <scope>NUCLEOTIDE SEQUENCE [LARGE SCALE GENOMIC DNA]</scope>
    <source>
        <strain evidence="5 6">CAU 1482</strain>
    </source>
</reference>
<evidence type="ECO:0000256" key="1">
    <source>
        <dbReference type="ARBA" id="ARBA00023015"/>
    </source>
</evidence>
<dbReference type="Gene3D" id="1.10.10.60">
    <property type="entry name" value="Homeodomain-like"/>
    <property type="match status" value="1"/>
</dbReference>
<dbReference type="PANTHER" id="PTHR46796:SF6">
    <property type="entry name" value="ARAC SUBFAMILY"/>
    <property type="match status" value="1"/>
</dbReference>
<dbReference type="InterPro" id="IPR009057">
    <property type="entry name" value="Homeodomain-like_sf"/>
</dbReference>
<keyword evidence="2" id="KW-0238">DNA-binding</keyword>
<dbReference type="OrthoDB" id="7908913at2"/>